<keyword evidence="1" id="KW-0472">Membrane</keyword>
<reference evidence="2 3" key="1">
    <citation type="journal article" date="2019" name="Int. J. Syst. Evol. Microbiol.">
        <title>The Global Catalogue of Microorganisms (GCM) 10K type strain sequencing project: providing services to taxonomists for standard genome sequencing and annotation.</title>
        <authorList>
            <consortium name="The Broad Institute Genomics Platform"/>
            <consortium name="The Broad Institute Genome Sequencing Center for Infectious Disease"/>
            <person name="Wu L."/>
            <person name="Ma J."/>
        </authorList>
    </citation>
    <scope>NUCLEOTIDE SEQUENCE [LARGE SCALE GENOMIC DNA]</scope>
    <source>
        <strain evidence="2 3">CGMCC 1.12125</strain>
    </source>
</reference>
<dbReference type="AlphaFoldDB" id="A0ABD6CET6"/>
<dbReference type="Proteomes" id="UP001597119">
    <property type="component" value="Unassembled WGS sequence"/>
</dbReference>
<evidence type="ECO:0000313" key="3">
    <source>
        <dbReference type="Proteomes" id="UP001597119"/>
    </source>
</evidence>
<accession>A0ABD6CET6</accession>
<comment type="caution">
    <text evidence="2">The sequence shown here is derived from an EMBL/GenBank/DDBJ whole genome shotgun (WGS) entry which is preliminary data.</text>
</comment>
<dbReference type="RefSeq" id="WP_247380749.1">
    <property type="nucleotide sequence ID" value="NZ_JALLGV010000008.1"/>
</dbReference>
<feature type="transmembrane region" description="Helical" evidence="1">
    <location>
        <begin position="57"/>
        <end position="74"/>
    </location>
</feature>
<keyword evidence="1" id="KW-1133">Transmembrane helix</keyword>
<name>A0ABD6CET6_9EURY</name>
<feature type="transmembrane region" description="Helical" evidence="1">
    <location>
        <begin position="128"/>
        <end position="145"/>
    </location>
</feature>
<organism evidence="2 3">
    <name type="scientific">Halorientalis brevis</name>
    <dbReference type="NCBI Taxonomy" id="1126241"/>
    <lineage>
        <taxon>Archaea</taxon>
        <taxon>Methanobacteriati</taxon>
        <taxon>Methanobacteriota</taxon>
        <taxon>Stenosarchaea group</taxon>
        <taxon>Halobacteria</taxon>
        <taxon>Halobacteriales</taxon>
        <taxon>Haloarculaceae</taxon>
        <taxon>Halorientalis</taxon>
    </lineage>
</organism>
<feature type="transmembrane region" description="Helical" evidence="1">
    <location>
        <begin position="6"/>
        <end position="25"/>
    </location>
</feature>
<proteinExistence type="predicted"/>
<keyword evidence="1" id="KW-0812">Transmembrane</keyword>
<keyword evidence="3" id="KW-1185">Reference proteome</keyword>
<sequence length="170" mass="17606">MQLPALLVPLGVTGFLLLAVCAWVFPRGTAGVVLTLTAAAVAIAATLELKAAGLPEAYAYVIGFALAQPLLVILMTLPERFDARAYWRPERLPTIALDVALAVAVGTAVGALAVFSLASLDLLAGDRGTASLSAVALGSLFTFLARTRRFRGDGDAQPALTTAILDASRE</sequence>
<feature type="transmembrane region" description="Helical" evidence="1">
    <location>
        <begin position="32"/>
        <end position="51"/>
    </location>
</feature>
<dbReference type="EMBL" id="JBHUDJ010000006">
    <property type="protein sequence ID" value="MFD1587727.1"/>
    <property type="molecule type" value="Genomic_DNA"/>
</dbReference>
<gene>
    <name evidence="2" type="ORF">ACFR9U_12095</name>
</gene>
<protein>
    <submittedName>
        <fullName evidence="2">Uncharacterized protein</fullName>
    </submittedName>
</protein>
<evidence type="ECO:0000256" key="1">
    <source>
        <dbReference type="SAM" id="Phobius"/>
    </source>
</evidence>
<feature type="transmembrane region" description="Helical" evidence="1">
    <location>
        <begin position="95"/>
        <end position="116"/>
    </location>
</feature>
<evidence type="ECO:0000313" key="2">
    <source>
        <dbReference type="EMBL" id="MFD1587727.1"/>
    </source>
</evidence>